<evidence type="ECO:0000256" key="6">
    <source>
        <dbReference type="ARBA" id="ARBA00022833"/>
    </source>
</evidence>
<evidence type="ECO:0000256" key="1">
    <source>
        <dbReference type="ARBA" id="ARBA00022614"/>
    </source>
</evidence>
<dbReference type="Gene3D" id="3.80.10.10">
    <property type="entry name" value="Ribonuclease Inhibitor"/>
    <property type="match status" value="2"/>
</dbReference>
<dbReference type="InterPro" id="IPR032675">
    <property type="entry name" value="LRR_dom_sf"/>
</dbReference>
<dbReference type="EnsemblPlants" id="QL12p033282:mrna">
    <property type="protein sequence ID" value="QL12p033282:mrna"/>
    <property type="gene ID" value="QL12p033282"/>
</dbReference>
<dbReference type="GO" id="GO:0006952">
    <property type="term" value="P:defense response"/>
    <property type="evidence" value="ECO:0007669"/>
    <property type="project" value="UniProtKB-KW"/>
</dbReference>
<dbReference type="CDD" id="cd00009">
    <property type="entry name" value="AAA"/>
    <property type="match status" value="1"/>
</dbReference>
<reference evidence="9" key="2">
    <citation type="submission" date="2021-01" db="UniProtKB">
        <authorList>
            <consortium name="EnsemblPlants"/>
        </authorList>
    </citation>
    <scope>IDENTIFICATION</scope>
</reference>
<keyword evidence="3" id="KW-0677">Repeat</keyword>
<keyword evidence="2" id="KW-0479">Metal-binding</keyword>
<dbReference type="SMART" id="SM00255">
    <property type="entry name" value="TIR"/>
    <property type="match status" value="1"/>
</dbReference>
<evidence type="ECO:0000313" key="9">
    <source>
        <dbReference type="EnsemblPlants" id="QL12p033282:mrna"/>
    </source>
</evidence>
<dbReference type="InterPro" id="IPR058192">
    <property type="entry name" value="WHD_ROQ1-like"/>
</dbReference>
<dbReference type="SUPFAM" id="SSF52540">
    <property type="entry name" value="P-loop containing nucleoside triphosphate hydrolases"/>
    <property type="match status" value="1"/>
</dbReference>
<dbReference type="Gramene" id="QL12p033282:mrna">
    <property type="protein sequence ID" value="QL12p033282:mrna"/>
    <property type="gene ID" value="QL12p033282"/>
</dbReference>
<organism evidence="9 10">
    <name type="scientific">Quercus lobata</name>
    <name type="common">Valley oak</name>
    <dbReference type="NCBI Taxonomy" id="97700"/>
    <lineage>
        <taxon>Eukaryota</taxon>
        <taxon>Viridiplantae</taxon>
        <taxon>Streptophyta</taxon>
        <taxon>Embryophyta</taxon>
        <taxon>Tracheophyta</taxon>
        <taxon>Spermatophyta</taxon>
        <taxon>Magnoliopsida</taxon>
        <taxon>eudicotyledons</taxon>
        <taxon>Gunneridae</taxon>
        <taxon>Pentapetalae</taxon>
        <taxon>rosids</taxon>
        <taxon>fabids</taxon>
        <taxon>Fagales</taxon>
        <taxon>Fagaceae</taxon>
        <taxon>Quercus</taxon>
    </lineage>
</organism>
<dbReference type="Pfam" id="PF23282">
    <property type="entry name" value="WHD_ROQ1"/>
    <property type="match status" value="1"/>
</dbReference>
<dbReference type="SMART" id="SM00382">
    <property type="entry name" value="AAA"/>
    <property type="match status" value="1"/>
</dbReference>
<dbReference type="InterPro" id="IPR011011">
    <property type="entry name" value="Znf_FYVE_PHD"/>
</dbReference>
<feature type="domain" description="TIR" evidence="8">
    <location>
        <begin position="17"/>
        <end position="183"/>
    </location>
</feature>
<dbReference type="InterPro" id="IPR042197">
    <property type="entry name" value="Apaf_helical"/>
</dbReference>
<dbReference type="FunFam" id="3.40.50.10140:FF:000007">
    <property type="entry name" value="Disease resistance protein (TIR-NBS-LRR class)"/>
    <property type="match status" value="1"/>
</dbReference>
<evidence type="ECO:0000256" key="5">
    <source>
        <dbReference type="ARBA" id="ARBA00022821"/>
    </source>
</evidence>
<evidence type="ECO:0000256" key="4">
    <source>
        <dbReference type="ARBA" id="ARBA00022771"/>
    </source>
</evidence>
<dbReference type="PRINTS" id="PR00364">
    <property type="entry name" value="DISEASERSIST"/>
</dbReference>
<reference evidence="9 10" key="1">
    <citation type="journal article" date="2016" name="G3 (Bethesda)">
        <title>First Draft Assembly and Annotation of the Genome of a California Endemic Oak Quercus lobata Nee (Fagaceae).</title>
        <authorList>
            <person name="Sork V.L."/>
            <person name="Fitz-Gibbon S.T."/>
            <person name="Puiu D."/>
            <person name="Crepeau M."/>
            <person name="Gugger P.F."/>
            <person name="Sherman R."/>
            <person name="Stevens K."/>
            <person name="Langley C.H."/>
            <person name="Pellegrini M."/>
            <person name="Salzberg S.L."/>
        </authorList>
    </citation>
    <scope>NUCLEOTIDE SEQUENCE [LARGE SCALE GENOMIC DNA]</scope>
    <source>
        <strain evidence="9 10">cv. SW786</strain>
    </source>
</reference>
<protein>
    <recommendedName>
        <fullName evidence="8">TIR domain-containing protein</fullName>
    </recommendedName>
</protein>
<evidence type="ECO:0000256" key="7">
    <source>
        <dbReference type="ARBA" id="ARBA00023027"/>
    </source>
</evidence>
<dbReference type="PANTHER" id="PTHR11017">
    <property type="entry name" value="LEUCINE-RICH REPEAT-CONTAINING PROTEIN"/>
    <property type="match status" value="1"/>
</dbReference>
<dbReference type="PANTHER" id="PTHR11017:SF570">
    <property type="entry name" value="DISEASE RESISTANCE PROTEIN (TIR-NBS CLASS)-RELATED"/>
    <property type="match status" value="1"/>
</dbReference>
<keyword evidence="6" id="KW-0862">Zinc</keyword>
<evidence type="ECO:0000313" key="10">
    <source>
        <dbReference type="Proteomes" id="UP000594261"/>
    </source>
</evidence>
<dbReference type="InterPro" id="IPR035897">
    <property type="entry name" value="Toll_tir_struct_dom_sf"/>
</dbReference>
<dbReference type="SUPFAM" id="SSF46785">
    <property type="entry name" value="Winged helix' DNA-binding domain"/>
    <property type="match status" value="1"/>
</dbReference>
<dbReference type="InterPro" id="IPR002182">
    <property type="entry name" value="NB-ARC"/>
</dbReference>
<dbReference type="GO" id="GO:0007165">
    <property type="term" value="P:signal transduction"/>
    <property type="evidence" value="ECO:0007669"/>
    <property type="project" value="InterPro"/>
</dbReference>
<dbReference type="InterPro" id="IPR027417">
    <property type="entry name" value="P-loop_NTPase"/>
</dbReference>
<dbReference type="Gene3D" id="3.40.50.300">
    <property type="entry name" value="P-loop containing nucleotide triphosphate hydrolases"/>
    <property type="match status" value="1"/>
</dbReference>
<dbReference type="Gene3D" id="3.40.50.10140">
    <property type="entry name" value="Toll/interleukin-1 receptor homology (TIR) domain"/>
    <property type="match status" value="1"/>
</dbReference>
<dbReference type="InParanoid" id="A0A7N2N4Z7"/>
<dbReference type="EMBL" id="LRBV02000012">
    <property type="status" value="NOT_ANNOTATED_CDS"/>
    <property type="molecule type" value="Genomic_DNA"/>
</dbReference>
<dbReference type="Gene3D" id="1.10.8.430">
    <property type="entry name" value="Helical domain of apoptotic protease-activating factors"/>
    <property type="match status" value="1"/>
</dbReference>
<evidence type="ECO:0000256" key="3">
    <source>
        <dbReference type="ARBA" id="ARBA00022737"/>
    </source>
</evidence>
<dbReference type="Pfam" id="PF01582">
    <property type="entry name" value="TIR"/>
    <property type="match status" value="1"/>
</dbReference>
<evidence type="ECO:0000259" key="8">
    <source>
        <dbReference type="PROSITE" id="PS50104"/>
    </source>
</evidence>
<dbReference type="GO" id="GO:0043531">
    <property type="term" value="F:ADP binding"/>
    <property type="evidence" value="ECO:0007669"/>
    <property type="project" value="InterPro"/>
</dbReference>
<dbReference type="SUPFAM" id="SSF52058">
    <property type="entry name" value="L domain-like"/>
    <property type="match status" value="1"/>
</dbReference>
<dbReference type="Gene3D" id="3.30.40.10">
    <property type="entry name" value="Zinc/RING finger domain, C3HC4 (zinc finger)"/>
    <property type="match status" value="1"/>
</dbReference>
<proteinExistence type="predicted"/>
<dbReference type="InterPro" id="IPR003593">
    <property type="entry name" value="AAA+_ATPase"/>
</dbReference>
<dbReference type="InterPro" id="IPR036390">
    <property type="entry name" value="WH_DNA-bd_sf"/>
</dbReference>
<sequence>MASSSFSFSSISSTHQWNYDVFLSFRGEDTRYDFTRRLHETLCDKDFNTFIDNDLPRGEEISIELLEAIESSKVSIIVLSENFASSSWCLDELVKILECRKNIGQLVVPVFYKVDPSEVRGQKREFGVALTKHEEKFKNNIDKVQNWRMALKEVGGLSGWHYKNGDTEAKFIQTIVENIPKYTAMLVEKYLVGVEPRVKDVESLLRMELDEFRIVVIHGLPGIGKTTIAKAVYNRIAKYFHRSSFLEHVRETSKTEDGIIKLQGQLLKEILGDENLKIHSTSKVINLIKNRLRSKNVLIVLDDVDKLKRIEKLLGNFDWFTSRSRVIITTAADPQLLAPLGKVYTTYEVKELDEREALQLFEKHAFPGKNPNKDYFELTNQVIQYAQGLPLAVVIIARDLCGRTKHEWESALHKYNEIPNKDIQKVLEVSYYGLDGNEQDIFLDIACFFKGWTKDYVVDILNGCDLFADDGIPRLVNKCLITVDHSGKLLMHDLIQKMGREVVRQESTHILGKRSRLWHHKDALEVLIGNKGSGKIRGIMLHPRVLVHVPLHPDVFKRMENLKLLLVDNIHIGEAIQNLPNGIRFLSWPKYPFLLPSNFYPQQLVCLDMPCSRIELEGLCNRVFPLENMKHLNLRGCKFITELPELCTPNLERLDISYCENLVEIHGSGEFLHKLKTWNLTRCKKLQNFPNNLMLTSLEVLEKLFLLECDNLRVLPDGVYKLQQLRELLTPTAKLRLTCNSFDSSSGYGFLNMTELHLAYNTSIIELDLLMKPDYFPALYRIDLSCTNIITIPKSISRFPRLKLLRIEGCNHLREIQGLPQSISGVYAEYCPLLDYESLLNQVIEIMGILPNGVCGSARSNELMDPQFTDYESETEGAESEDWDTSLFTDPFRLEIEGSEYEDGDIARILTVSGTEIPWFNHQSVENNSILFWVGRKFPKLAVYIAFAGDEDDGIPYMYKCFVYISINGCKRRECMPRHLLPNTCNILQLCCPRQCFLQQKLNESNPTDQNRVEVTYKIIGYNQEDGASVGTLKATRWGVHVECICPPQESGIPNLPLLTAGHDDDDDVHYWSELPFHGSDDLEAEEDEKYRSPLLLRGSIQDETQRLLQVGGNDKPFKYLKNCLLLCLSSGSWIVLPHAYPIALMIEERDVLEQLVEQAMACRTFLTKIVNFSLAYFDKDLSVVSEKLTAAVKAIEVAVLYDHQANRNLELALARYSRRFKVNRLLGGLQKPKIQLIQQHLKEVATDSGALSLDKVFELIMEGENLPSYLEKDIKRAMIAFDQCDEWHHFDCINLVSPPKVYICPACKPQQQDLSATPSVNLDG</sequence>
<accession>A0A7N2N4Z7</accession>
<dbReference type="InterPro" id="IPR044974">
    <property type="entry name" value="Disease_R_plants"/>
</dbReference>
<dbReference type="GO" id="GO:0008270">
    <property type="term" value="F:zinc ion binding"/>
    <property type="evidence" value="ECO:0007669"/>
    <property type="project" value="UniProtKB-KW"/>
</dbReference>
<dbReference type="SUPFAM" id="SSF52200">
    <property type="entry name" value="Toll/Interleukin receptor TIR domain"/>
    <property type="match status" value="1"/>
</dbReference>
<evidence type="ECO:0000256" key="2">
    <source>
        <dbReference type="ARBA" id="ARBA00022723"/>
    </source>
</evidence>
<dbReference type="PROSITE" id="PS50104">
    <property type="entry name" value="TIR"/>
    <property type="match status" value="1"/>
</dbReference>
<dbReference type="SUPFAM" id="SSF57903">
    <property type="entry name" value="FYVE/PHD zinc finger"/>
    <property type="match status" value="1"/>
</dbReference>
<dbReference type="InterPro" id="IPR013083">
    <property type="entry name" value="Znf_RING/FYVE/PHD"/>
</dbReference>
<name>A0A7N2N4Z7_QUELO</name>
<keyword evidence="1" id="KW-0433">Leucine-rich repeat</keyword>
<keyword evidence="4" id="KW-0863">Zinc-finger</keyword>
<dbReference type="Pfam" id="PF00931">
    <property type="entry name" value="NB-ARC"/>
    <property type="match status" value="1"/>
</dbReference>
<dbReference type="InterPro" id="IPR000157">
    <property type="entry name" value="TIR_dom"/>
</dbReference>
<dbReference type="Proteomes" id="UP000594261">
    <property type="component" value="Chromosome 12"/>
</dbReference>
<keyword evidence="5" id="KW-0611">Plant defense</keyword>
<keyword evidence="7" id="KW-0520">NAD</keyword>
<keyword evidence="10" id="KW-1185">Reference proteome</keyword>